<organism evidence="2 3">
    <name type="scientific">Candidatus Campbellbacteria bacterium RIFOXYC2_FULL_35_25</name>
    <dbReference type="NCBI Taxonomy" id="1797582"/>
    <lineage>
        <taxon>Bacteria</taxon>
        <taxon>Candidatus Campbelliibacteriota</taxon>
    </lineage>
</organism>
<evidence type="ECO:0000256" key="1">
    <source>
        <dbReference type="SAM" id="Phobius"/>
    </source>
</evidence>
<sequence length="132" mass="15687">MVKKEINFDSKKIKHLEFIQDIIERMIKSSFLFKGWCLTVLFSLITFSNGSAHQSKGVFYAVILSFFLIDVYFAYKEESYINLYNKVRTNETTDFSLKIQKMSKKAFTDSLTAFPNYFFYLFLMLMVYLLHL</sequence>
<keyword evidence="1" id="KW-0472">Membrane</keyword>
<gene>
    <name evidence="2" type="ORF">A2442_03755</name>
</gene>
<dbReference type="Proteomes" id="UP000179003">
    <property type="component" value="Unassembled WGS sequence"/>
</dbReference>
<comment type="caution">
    <text evidence="2">The sequence shown here is derived from an EMBL/GenBank/DDBJ whole genome shotgun (WGS) entry which is preliminary data.</text>
</comment>
<feature type="transmembrane region" description="Helical" evidence="1">
    <location>
        <begin position="31"/>
        <end position="52"/>
    </location>
</feature>
<protein>
    <submittedName>
        <fullName evidence="2">Uncharacterized protein</fullName>
    </submittedName>
</protein>
<evidence type="ECO:0000313" key="2">
    <source>
        <dbReference type="EMBL" id="OGD67661.1"/>
    </source>
</evidence>
<proteinExistence type="predicted"/>
<dbReference type="AlphaFoldDB" id="A0A1F5EJV0"/>
<keyword evidence="1" id="KW-0812">Transmembrane</keyword>
<keyword evidence="1" id="KW-1133">Transmembrane helix</keyword>
<reference evidence="2 3" key="1">
    <citation type="journal article" date="2016" name="Nat. Commun.">
        <title>Thousands of microbial genomes shed light on interconnected biogeochemical processes in an aquifer system.</title>
        <authorList>
            <person name="Anantharaman K."/>
            <person name="Brown C.T."/>
            <person name="Hug L.A."/>
            <person name="Sharon I."/>
            <person name="Castelle C.J."/>
            <person name="Probst A.J."/>
            <person name="Thomas B.C."/>
            <person name="Singh A."/>
            <person name="Wilkins M.J."/>
            <person name="Karaoz U."/>
            <person name="Brodie E.L."/>
            <person name="Williams K.H."/>
            <person name="Hubbard S.S."/>
            <person name="Banfield J.F."/>
        </authorList>
    </citation>
    <scope>NUCLEOTIDE SEQUENCE [LARGE SCALE GENOMIC DNA]</scope>
</reference>
<feature type="transmembrane region" description="Helical" evidence="1">
    <location>
        <begin position="111"/>
        <end position="130"/>
    </location>
</feature>
<dbReference type="STRING" id="1797582.A2442_03755"/>
<accession>A0A1F5EJV0</accession>
<evidence type="ECO:0000313" key="3">
    <source>
        <dbReference type="Proteomes" id="UP000179003"/>
    </source>
</evidence>
<name>A0A1F5EJV0_9BACT</name>
<feature type="transmembrane region" description="Helical" evidence="1">
    <location>
        <begin position="58"/>
        <end position="75"/>
    </location>
</feature>
<dbReference type="EMBL" id="MFAE01000002">
    <property type="protein sequence ID" value="OGD67661.1"/>
    <property type="molecule type" value="Genomic_DNA"/>
</dbReference>